<keyword evidence="1" id="KW-1133">Transmembrane helix</keyword>
<sequence length="136" mass="16018">MSSSSNSKAPDLPQNLKGTCKFPFFWYGISLFFHFFFEFFLLNIGYFHVCVICAQYNYNLNQCNLLICYAFCCGEYREILMLFVLLICYANGRRYNLSAYHNYGMCFAKCQVEEAIEFRQMGEMRHRCLPGCQLDV</sequence>
<dbReference type="AlphaFoldDB" id="A0A2P2KN18"/>
<protein>
    <submittedName>
        <fullName evidence="2">Uncharacterized protein</fullName>
    </submittedName>
</protein>
<keyword evidence="1" id="KW-0472">Membrane</keyword>
<feature type="transmembrane region" description="Helical" evidence="1">
    <location>
        <begin position="24"/>
        <end position="47"/>
    </location>
</feature>
<evidence type="ECO:0000313" key="2">
    <source>
        <dbReference type="EMBL" id="MBX07119.1"/>
    </source>
</evidence>
<proteinExistence type="predicted"/>
<evidence type="ECO:0000256" key="1">
    <source>
        <dbReference type="SAM" id="Phobius"/>
    </source>
</evidence>
<keyword evidence="1" id="KW-0812">Transmembrane</keyword>
<organism evidence="2">
    <name type="scientific">Rhizophora mucronata</name>
    <name type="common">Asiatic mangrove</name>
    <dbReference type="NCBI Taxonomy" id="61149"/>
    <lineage>
        <taxon>Eukaryota</taxon>
        <taxon>Viridiplantae</taxon>
        <taxon>Streptophyta</taxon>
        <taxon>Embryophyta</taxon>
        <taxon>Tracheophyta</taxon>
        <taxon>Spermatophyta</taxon>
        <taxon>Magnoliopsida</taxon>
        <taxon>eudicotyledons</taxon>
        <taxon>Gunneridae</taxon>
        <taxon>Pentapetalae</taxon>
        <taxon>rosids</taxon>
        <taxon>fabids</taxon>
        <taxon>Malpighiales</taxon>
        <taxon>Rhizophoraceae</taxon>
        <taxon>Rhizophora</taxon>
    </lineage>
</organism>
<dbReference type="EMBL" id="GGEC01026635">
    <property type="protein sequence ID" value="MBX07119.1"/>
    <property type="molecule type" value="Transcribed_RNA"/>
</dbReference>
<reference evidence="2" key="1">
    <citation type="submission" date="2018-02" db="EMBL/GenBank/DDBJ databases">
        <title>Rhizophora mucronata_Transcriptome.</title>
        <authorList>
            <person name="Meera S.P."/>
            <person name="Sreeshan A."/>
            <person name="Augustine A."/>
        </authorList>
    </citation>
    <scope>NUCLEOTIDE SEQUENCE</scope>
    <source>
        <tissue evidence="2">Leaf</tissue>
    </source>
</reference>
<name>A0A2P2KN18_RHIMU</name>
<accession>A0A2P2KN18</accession>